<dbReference type="PROSITE" id="PS51257">
    <property type="entry name" value="PROKAR_LIPOPROTEIN"/>
    <property type="match status" value="1"/>
</dbReference>
<keyword evidence="2" id="KW-0732">Signal</keyword>
<feature type="domain" description="Septum formation-related" evidence="3">
    <location>
        <begin position="84"/>
        <end position="188"/>
    </location>
</feature>
<evidence type="ECO:0000313" key="4">
    <source>
        <dbReference type="EMBL" id="MFD2759174.1"/>
    </source>
</evidence>
<name>A0ABW5V2Y2_9MICO</name>
<organism evidence="4 5">
    <name type="scientific">Gulosibacter faecalis</name>
    <dbReference type="NCBI Taxonomy" id="272240"/>
    <lineage>
        <taxon>Bacteria</taxon>
        <taxon>Bacillati</taxon>
        <taxon>Actinomycetota</taxon>
        <taxon>Actinomycetes</taxon>
        <taxon>Micrococcales</taxon>
        <taxon>Microbacteriaceae</taxon>
        <taxon>Gulosibacter</taxon>
    </lineage>
</organism>
<evidence type="ECO:0000313" key="5">
    <source>
        <dbReference type="Proteomes" id="UP001597492"/>
    </source>
</evidence>
<evidence type="ECO:0000256" key="1">
    <source>
        <dbReference type="SAM" id="MobiDB-lite"/>
    </source>
</evidence>
<dbReference type="InterPro" id="IPR026004">
    <property type="entry name" value="Septum_form"/>
</dbReference>
<accession>A0ABW5V2Y2</accession>
<proteinExistence type="predicted"/>
<sequence length="196" mass="21935">MSTKKLRIPGVLAAFAIAGLVLTGCASGNERIEDRDNTEVEDDTTEETTDSGDTTDETTDTETDTDDEEFQAPEEQSVFDITVGDCITQPEEADQYQSLEVVPCSQPHEYEVFHEFNVSATEFDQDAIEQEIYDVCYVDEFEKFVGTAYDNTTLGVQYLSPTQSSWDDYDDRLVSCMVYEKGADNETTGTLQDSRL</sequence>
<gene>
    <name evidence="4" type="ORF">ACFSW7_12390</name>
</gene>
<keyword evidence="5" id="KW-1185">Reference proteome</keyword>
<feature type="compositionally biased region" description="Acidic residues" evidence="1">
    <location>
        <begin position="39"/>
        <end position="72"/>
    </location>
</feature>
<protein>
    <submittedName>
        <fullName evidence="4">Septum formation family protein</fullName>
    </submittedName>
</protein>
<evidence type="ECO:0000259" key="3">
    <source>
        <dbReference type="Pfam" id="PF13845"/>
    </source>
</evidence>
<feature type="chain" id="PRO_5046008845" evidence="2">
    <location>
        <begin position="27"/>
        <end position="196"/>
    </location>
</feature>
<dbReference type="RefSeq" id="WP_019618688.1">
    <property type="nucleotide sequence ID" value="NZ_JBHUNE010000009.1"/>
</dbReference>
<comment type="caution">
    <text evidence="4">The sequence shown here is derived from an EMBL/GenBank/DDBJ whole genome shotgun (WGS) entry which is preliminary data.</text>
</comment>
<dbReference type="Pfam" id="PF13845">
    <property type="entry name" value="Septum_form"/>
    <property type="match status" value="1"/>
</dbReference>
<reference evidence="5" key="1">
    <citation type="journal article" date="2019" name="Int. J. Syst. Evol. Microbiol.">
        <title>The Global Catalogue of Microorganisms (GCM) 10K type strain sequencing project: providing services to taxonomists for standard genome sequencing and annotation.</title>
        <authorList>
            <consortium name="The Broad Institute Genomics Platform"/>
            <consortium name="The Broad Institute Genome Sequencing Center for Infectious Disease"/>
            <person name="Wu L."/>
            <person name="Ma J."/>
        </authorList>
    </citation>
    <scope>NUCLEOTIDE SEQUENCE [LARGE SCALE GENOMIC DNA]</scope>
    <source>
        <strain evidence="5">TISTR 1514</strain>
    </source>
</reference>
<evidence type="ECO:0000256" key="2">
    <source>
        <dbReference type="SAM" id="SignalP"/>
    </source>
</evidence>
<dbReference type="Proteomes" id="UP001597492">
    <property type="component" value="Unassembled WGS sequence"/>
</dbReference>
<dbReference type="EMBL" id="JBHUNE010000009">
    <property type="protein sequence ID" value="MFD2759174.1"/>
    <property type="molecule type" value="Genomic_DNA"/>
</dbReference>
<feature type="signal peptide" evidence="2">
    <location>
        <begin position="1"/>
        <end position="26"/>
    </location>
</feature>
<feature type="region of interest" description="Disordered" evidence="1">
    <location>
        <begin position="28"/>
        <end position="76"/>
    </location>
</feature>